<name>A0A1D1Y6J3_9ARAE</name>
<feature type="region of interest" description="Disordered" evidence="1">
    <location>
        <begin position="1"/>
        <end position="101"/>
    </location>
</feature>
<dbReference type="PANTHER" id="PTHR36005:SF1">
    <property type="entry name" value="DNA LIGASE-LIKE PROTEIN"/>
    <property type="match status" value="1"/>
</dbReference>
<proteinExistence type="predicted"/>
<gene>
    <name evidence="2" type="ORF">g.69706</name>
</gene>
<evidence type="ECO:0000256" key="1">
    <source>
        <dbReference type="SAM" id="MobiDB-lite"/>
    </source>
</evidence>
<feature type="compositionally biased region" description="Basic and acidic residues" evidence="1">
    <location>
        <begin position="338"/>
        <end position="358"/>
    </location>
</feature>
<organism evidence="2">
    <name type="scientific">Anthurium amnicola</name>
    <dbReference type="NCBI Taxonomy" id="1678845"/>
    <lineage>
        <taxon>Eukaryota</taxon>
        <taxon>Viridiplantae</taxon>
        <taxon>Streptophyta</taxon>
        <taxon>Embryophyta</taxon>
        <taxon>Tracheophyta</taxon>
        <taxon>Spermatophyta</taxon>
        <taxon>Magnoliopsida</taxon>
        <taxon>Liliopsida</taxon>
        <taxon>Araceae</taxon>
        <taxon>Pothoideae</taxon>
        <taxon>Potheae</taxon>
        <taxon>Anthurium</taxon>
    </lineage>
</organism>
<feature type="region of interest" description="Disordered" evidence="1">
    <location>
        <begin position="658"/>
        <end position="677"/>
    </location>
</feature>
<feature type="compositionally biased region" description="Basic residues" evidence="1">
    <location>
        <begin position="164"/>
        <end position="173"/>
    </location>
</feature>
<feature type="compositionally biased region" description="Low complexity" evidence="1">
    <location>
        <begin position="661"/>
        <end position="675"/>
    </location>
</feature>
<feature type="region of interest" description="Disordered" evidence="1">
    <location>
        <begin position="269"/>
        <end position="394"/>
    </location>
</feature>
<feature type="compositionally biased region" description="Basic and acidic residues" evidence="1">
    <location>
        <begin position="174"/>
        <end position="210"/>
    </location>
</feature>
<feature type="compositionally biased region" description="Basic residues" evidence="1">
    <location>
        <begin position="20"/>
        <end position="30"/>
    </location>
</feature>
<accession>A0A1D1Y6J3</accession>
<dbReference type="AlphaFoldDB" id="A0A1D1Y6J3"/>
<dbReference type="EMBL" id="GDJX01017675">
    <property type="protein sequence ID" value="JAT50261.1"/>
    <property type="molecule type" value="Transcribed_RNA"/>
</dbReference>
<feature type="region of interest" description="Disordered" evidence="1">
    <location>
        <begin position="126"/>
        <end position="210"/>
    </location>
</feature>
<dbReference type="PANTHER" id="PTHR36005">
    <property type="entry name" value="DNA LIGASE-LIKE PROTEIN"/>
    <property type="match status" value="1"/>
</dbReference>
<protein>
    <submittedName>
        <fullName evidence="2">Uncharacterized protein</fullName>
    </submittedName>
</protein>
<feature type="region of interest" description="Disordered" evidence="1">
    <location>
        <begin position="416"/>
        <end position="443"/>
    </location>
</feature>
<evidence type="ECO:0000313" key="2">
    <source>
        <dbReference type="EMBL" id="JAT50261.1"/>
    </source>
</evidence>
<sequence length="763" mass="84323">MDSVEDEVAFPLPEEPSPPIHHRKLRRLKKASAAVADVPTPMSPADGSAPASSSSDEQGGVDVADGGAIPDPARSADAMSPAPGSGDLDKETYFDDGLDPLFADASRFDGSGFAALGSEAEEPMFEDLGREGDGSKGILEVADGTGKKRSAKKRLSMEGVDGKPKKKRMASGKRGKDGKAEESARNKRKLEKERNAHLERLHAESQRLLRETRDASFKPVILVGKPISSVLEKIRQRKLEISNSCGSSVSNDSDMFAEADSLMLKQAVAEGGKRQYSESPEAEPVVDESDRRRYNDSEEVELAVAESDSRQHSESTEVPGGSSRNEDQISVVDEIFDDSQHCKKESDRSDNHDDKLPDNDGVSSLLATDLNLHYDSSDDTSSDEEGYNKENIDPCPDKLVNVNLYRKNDLVKAFVDEEAEEEDDSDHDLMRFKENDDDEESEEDEILDDLIATGCEEMPLDDEKRNELHQKWLEQQDAAATENVLRRLNCGKKQRDPLLVHDVKDGEEPVENSSEESLNVVLPANSARQRSRKAKQVIVQMVNDAEDVYISSDDEETEQRLFRQRLLLQQTEEKSSLLSPVEDEPTREFFGLIRKLNTVPDLKRKTRSSTVSFDMSVTRGNTSTFKSSFLGRTTSNSLASSHKCGTAVTRSFIFGRDDSNSRSSFSSSENTSDMSQANQLKKTATVKYCSSQTKSVGPKRKAEADTSGASLFEILHRTSVHFDEQLQISDHSGLNVISGTQAARQFTAFKLSRKTSKKLMQEA</sequence>
<feature type="compositionally biased region" description="Low complexity" evidence="1">
    <location>
        <begin position="43"/>
        <end position="56"/>
    </location>
</feature>
<reference evidence="2" key="1">
    <citation type="submission" date="2015-07" db="EMBL/GenBank/DDBJ databases">
        <title>Transcriptome Assembly of Anthurium amnicola.</title>
        <authorList>
            <person name="Suzuki J."/>
        </authorList>
    </citation>
    <scope>NUCLEOTIDE SEQUENCE</scope>
</reference>
<feature type="compositionally biased region" description="Acidic residues" evidence="1">
    <location>
        <begin position="416"/>
        <end position="426"/>
    </location>
</feature>